<proteinExistence type="predicted"/>
<dbReference type="AlphaFoldDB" id="A0A074YVK3"/>
<gene>
    <name evidence="1" type="ORF">T265_12149</name>
</gene>
<dbReference type="CTD" id="20326317"/>
<reference evidence="1 2" key="1">
    <citation type="submission" date="2013-11" db="EMBL/GenBank/DDBJ databases">
        <title>Opisthorchis viverrini - life in the bile duct.</title>
        <authorList>
            <person name="Young N.D."/>
            <person name="Nagarajan N."/>
            <person name="Lin S.J."/>
            <person name="Korhonen P.K."/>
            <person name="Jex A.R."/>
            <person name="Hall R.S."/>
            <person name="Safavi-Hemami H."/>
            <person name="Kaewkong W."/>
            <person name="Bertrand D."/>
            <person name="Gao S."/>
            <person name="Seet Q."/>
            <person name="Wongkham S."/>
            <person name="Teh B.T."/>
            <person name="Wongkham C."/>
            <person name="Intapan P.M."/>
            <person name="Maleewong W."/>
            <person name="Yang X."/>
            <person name="Hu M."/>
            <person name="Wang Z."/>
            <person name="Hofmann A."/>
            <person name="Sternberg P.W."/>
            <person name="Tan P."/>
            <person name="Wang J."/>
            <person name="Gasser R.B."/>
        </authorList>
    </citation>
    <scope>NUCLEOTIDE SEQUENCE [LARGE SCALE GENOMIC DNA]</scope>
</reference>
<dbReference type="Proteomes" id="UP000054324">
    <property type="component" value="Unassembled WGS sequence"/>
</dbReference>
<accession>A0A074YVK3</accession>
<dbReference type="OrthoDB" id="6286681at2759"/>
<dbReference type="EMBL" id="KL597900">
    <property type="protein sequence ID" value="KER18801.1"/>
    <property type="molecule type" value="Genomic_DNA"/>
</dbReference>
<evidence type="ECO:0000313" key="2">
    <source>
        <dbReference type="Proteomes" id="UP000054324"/>
    </source>
</evidence>
<dbReference type="RefSeq" id="XP_009177452.1">
    <property type="nucleotide sequence ID" value="XM_009179188.1"/>
</dbReference>
<dbReference type="KEGG" id="ovi:T265_12149"/>
<name>A0A074YVK3_OPIVI</name>
<evidence type="ECO:0000313" key="1">
    <source>
        <dbReference type="EMBL" id="KER18801.1"/>
    </source>
</evidence>
<sequence length="114" mass="12711">MSFATTIPPLQRKKFQRIASSPVPVVRGPLKAENVVSDQRLAYIPVRAKGTLVSSADEASKVWRADLKSSADGRELVIDSVDRASFDWMPNPGTVLPRLFIRVFNSVQLSWSQR</sequence>
<protein>
    <submittedName>
        <fullName evidence="1">Uncharacterized protein</fullName>
    </submittedName>
</protein>
<keyword evidence="2" id="KW-1185">Reference proteome</keyword>
<organism evidence="1 2">
    <name type="scientific">Opisthorchis viverrini</name>
    <name type="common">Southeast Asian liver fluke</name>
    <dbReference type="NCBI Taxonomy" id="6198"/>
    <lineage>
        <taxon>Eukaryota</taxon>
        <taxon>Metazoa</taxon>
        <taxon>Spiralia</taxon>
        <taxon>Lophotrochozoa</taxon>
        <taxon>Platyhelminthes</taxon>
        <taxon>Trematoda</taxon>
        <taxon>Digenea</taxon>
        <taxon>Opisthorchiida</taxon>
        <taxon>Opisthorchiata</taxon>
        <taxon>Opisthorchiidae</taxon>
        <taxon>Opisthorchis</taxon>
    </lineage>
</organism>
<dbReference type="GeneID" id="20326317"/>